<organism evidence="1">
    <name type="scientific">uncultured Chthoniobacterales bacterium</name>
    <dbReference type="NCBI Taxonomy" id="1836801"/>
    <lineage>
        <taxon>Bacteria</taxon>
        <taxon>Pseudomonadati</taxon>
        <taxon>Verrucomicrobiota</taxon>
        <taxon>Spartobacteria</taxon>
        <taxon>Chthoniobacterales</taxon>
        <taxon>environmental samples</taxon>
    </lineage>
</organism>
<reference evidence="1" key="1">
    <citation type="submission" date="2020-02" db="EMBL/GenBank/DDBJ databases">
        <authorList>
            <person name="Meier V. D."/>
        </authorList>
    </citation>
    <scope>NUCLEOTIDE SEQUENCE</scope>
    <source>
        <strain evidence="1">AVDCRST_MAG42</strain>
    </source>
</reference>
<feature type="non-terminal residue" evidence="1">
    <location>
        <position position="60"/>
    </location>
</feature>
<evidence type="ECO:0000313" key="1">
    <source>
        <dbReference type="EMBL" id="CAA9241102.1"/>
    </source>
</evidence>
<sequence>MERRWIIARNGQEAAGAIAWAEICGLPCIAALLRRKGFTCADEVSAFLQPRLRSLADPFL</sequence>
<proteinExistence type="predicted"/>
<gene>
    <name evidence="1" type="ORF">AVDCRST_MAG42-1713</name>
</gene>
<dbReference type="AlphaFoldDB" id="A0A6J4I3C9"/>
<dbReference type="EMBL" id="CADCTA010000065">
    <property type="protein sequence ID" value="CAA9241102.1"/>
    <property type="molecule type" value="Genomic_DNA"/>
</dbReference>
<name>A0A6J4I3C9_9BACT</name>
<protein>
    <submittedName>
        <fullName evidence="1">Uncharacterized protein</fullName>
    </submittedName>
</protein>
<accession>A0A6J4I3C9</accession>